<dbReference type="AlphaFoldDB" id="A0A6M3L3B4"/>
<keyword evidence="1" id="KW-1133">Transmembrane helix</keyword>
<keyword evidence="1" id="KW-0472">Membrane</keyword>
<proteinExistence type="predicted"/>
<reference evidence="2" key="1">
    <citation type="submission" date="2020-03" db="EMBL/GenBank/DDBJ databases">
        <title>The deep terrestrial virosphere.</title>
        <authorList>
            <person name="Holmfeldt K."/>
            <person name="Nilsson E."/>
            <person name="Simone D."/>
            <person name="Lopez-Fernandez M."/>
            <person name="Wu X."/>
            <person name="de Brujin I."/>
            <person name="Lundin D."/>
            <person name="Andersson A."/>
            <person name="Bertilsson S."/>
            <person name="Dopson M."/>
        </authorList>
    </citation>
    <scope>NUCLEOTIDE SEQUENCE</scope>
    <source>
        <strain evidence="2">MM415B02657</strain>
    </source>
</reference>
<gene>
    <name evidence="2" type="ORF">MM415B02657_0014</name>
</gene>
<accession>A0A6M3L3B4</accession>
<evidence type="ECO:0000256" key="1">
    <source>
        <dbReference type="SAM" id="Phobius"/>
    </source>
</evidence>
<feature type="transmembrane region" description="Helical" evidence="1">
    <location>
        <begin position="20"/>
        <end position="39"/>
    </location>
</feature>
<organism evidence="2">
    <name type="scientific">viral metagenome</name>
    <dbReference type="NCBI Taxonomy" id="1070528"/>
    <lineage>
        <taxon>unclassified sequences</taxon>
        <taxon>metagenomes</taxon>
        <taxon>organismal metagenomes</taxon>
    </lineage>
</organism>
<evidence type="ECO:0000313" key="2">
    <source>
        <dbReference type="EMBL" id="QJA88900.1"/>
    </source>
</evidence>
<keyword evidence="1" id="KW-0812">Transmembrane</keyword>
<protein>
    <submittedName>
        <fullName evidence="2">Uncharacterized protein</fullName>
    </submittedName>
</protein>
<name>A0A6M3L3B4_9ZZZZ</name>
<sequence length="196" mass="22138">MKKNATPVKENWSTKFKRILQTMAILLSIQGLITFSLFICEEALQTTTFGTWPAQDAGDWSLVLDGVDLLENINFGMKIINYSVGWIQPLAFFSYRSYSKATDYYIKGLKAKAFARAPQVFNSRKVEFTFEPQRMERYGDKIHYINRNIVVVGTELLSLQCGIKVSGIVRLAENGKTVFVEEAKMKLSKGALNGSN</sequence>
<dbReference type="EMBL" id="MT142810">
    <property type="protein sequence ID" value="QJA88900.1"/>
    <property type="molecule type" value="Genomic_DNA"/>
</dbReference>